<evidence type="ECO:0000259" key="2">
    <source>
        <dbReference type="PROSITE" id="PS50041"/>
    </source>
</evidence>
<reference evidence="3" key="2">
    <citation type="submission" date="2025-09" db="UniProtKB">
        <authorList>
            <consortium name="Ensembl"/>
        </authorList>
    </citation>
    <scope>IDENTIFICATION</scope>
</reference>
<feature type="domain" description="C-type lectin" evidence="2">
    <location>
        <begin position="32"/>
        <end position="151"/>
    </location>
</feature>
<dbReference type="GeneTree" id="ENSGT00940000163911"/>
<name>A0A8C2Z649_CYCLU</name>
<dbReference type="InterPro" id="IPR018378">
    <property type="entry name" value="C-type_lectin_CS"/>
</dbReference>
<dbReference type="InterPro" id="IPR001304">
    <property type="entry name" value="C-type_lectin-like"/>
</dbReference>
<dbReference type="InterPro" id="IPR016187">
    <property type="entry name" value="CTDL_fold"/>
</dbReference>
<proteinExistence type="predicted"/>
<dbReference type="InterPro" id="IPR016186">
    <property type="entry name" value="C-type_lectin-like/link_sf"/>
</dbReference>
<dbReference type="AlphaFoldDB" id="A0A8C2Z649"/>
<dbReference type="PANTHER" id="PTHR45784">
    <property type="entry name" value="C-TYPE LECTIN DOMAIN FAMILY 20 MEMBER A-RELATED"/>
    <property type="match status" value="1"/>
</dbReference>
<evidence type="ECO:0000256" key="1">
    <source>
        <dbReference type="ARBA" id="ARBA00023157"/>
    </source>
</evidence>
<evidence type="ECO:0000313" key="3">
    <source>
        <dbReference type="Ensembl" id="ENSCLMP00005022601.1"/>
    </source>
</evidence>
<dbReference type="PROSITE" id="PS50041">
    <property type="entry name" value="C_TYPE_LECTIN_2"/>
    <property type="match status" value="1"/>
</dbReference>
<keyword evidence="1" id="KW-1015">Disulfide bond</keyword>
<keyword evidence="4" id="KW-1185">Reference proteome</keyword>
<protein>
    <recommendedName>
        <fullName evidence="2">C-type lectin domain-containing protein</fullName>
    </recommendedName>
</protein>
<dbReference type="SMART" id="SM00034">
    <property type="entry name" value="CLECT"/>
    <property type="match status" value="1"/>
</dbReference>
<reference evidence="3" key="1">
    <citation type="submission" date="2025-08" db="UniProtKB">
        <authorList>
            <consortium name="Ensembl"/>
        </authorList>
    </citation>
    <scope>IDENTIFICATION</scope>
</reference>
<dbReference type="Gene3D" id="3.10.100.10">
    <property type="entry name" value="Mannose-Binding Protein A, subunit A"/>
    <property type="match status" value="2"/>
</dbReference>
<evidence type="ECO:0000313" key="4">
    <source>
        <dbReference type="Proteomes" id="UP000694565"/>
    </source>
</evidence>
<organism evidence="3 4">
    <name type="scientific">Cyclopterus lumpus</name>
    <name type="common">Lumpsucker</name>
    <dbReference type="NCBI Taxonomy" id="8103"/>
    <lineage>
        <taxon>Eukaryota</taxon>
        <taxon>Metazoa</taxon>
        <taxon>Chordata</taxon>
        <taxon>Craniata</taxon>
        <taxon>Vertebrata</taxon>
        <taxon>Euteleostomi</taxon>
        <taxon>Actinopterygii</taxon>
        <taxon>Neopterygii</taxon>
        <taxon>Teleostei</taxon>
        <taxon>Neoteleostei</taxon>
        <taxon>Acanthomorphata</taxon>
        <taxon>Eupercaria</taxon>
        <taxon>Perciformes</taxon>
        <taxon>Cottioidei</taxon>
        <taxon>Cottales</taxon>
        <taxon>Cyclopteridae</taxon>
        <taxon>Cyclopterus</taxon>
    </lineage>
</organism>
<dbReference type="PROSITE" id="PS00615">
    <property type="entry name" value="C_TYPE_LECTIN_1"/>
    <property type="match status" value="1"/>
</dbReference>
<dbReference type="Ensembl" id="ENSCLMT00005023684.1">
    <property type="protein sequence ID" value="ENSCLMP00005022601.1"/>
    <property type="gene ID" value="ENSCLMG00005011229.1"/>
</dbReference>
<dbReference type="PANTHER" id="PTHR45784:SF3">
    <property type="entry name" value="C-TYPE LECTIN DOMAIN FAMILY 4 MEMBER K-LIKE-RELATED"/>
    <property type="match status" value="1"/>
</dbReference>
<dbReference type="Pfam" id="PF00059">
    <property type="entry name" value="Lectin_C"/>
    <property type="match status" value="1"/>
</dbReference>
<accession>A0A8C2Z649</accession>
<dbReference type="Proteomes" id="UP000694565">
    <property type="component" value="Unplaced"/>
</dbReference>
<dbReference type="SUPFAM" id="SSF56436">
    <property type="entry name" value="C-type lectin-like"/>
    <property type="match status" value="2"/>
</dbReference>
<sequence>MEPVMIQTGTAVHHSGEWPRAASGGSSYNVDYILVTDLKKSWEEARSFCRTTYDDLATITDEDDNSAINSLDQDRDRDQDRFFWIGLHDDVDSWKWSLEDEVFYTGRDRGYRRWQGGQPDHSKGVERCVAMTNEGYWEDHSCTLQKPLICYDENSKSMYVLLAEGKSWLDAQRLCRQHHTDLASVTALNDIRAIEKVLRDNAAVQEFWIG</sequence>